<keyword evidence="1 6" id="KW-0963">Cytoplasm</keyword>
<evidence type="ECO:0000313" key="9">
    <source>
        <dbReference type="Proteomes" id="UP001596113"/>
    </source>
</evidence>
<dbReference type="Gene3D" id="1.10.1740.10">
    <property type="match status" value="1"/>
</dbReference>
<name>A0ABW0HNT2_9BACL</name>
<sequence length="272" mass="30872">MWGERVLLVLWKKWFSSPGRPAVSPIAGDKPESVVERIQQGDDRLRDELIRSYHPFILKTTSRFCRRYVDPARDDAYSIALAAFDEAINRFLSDAGRSFLGFAETVIQRRLIDYARQEKKHSEVVPYSAFDTESADGDSAGNRLEVAQAMDAYARERTAEDRKAEIAALSEELSGYGITFGDLVDHSPRHRDSRIALLKVGRRLGEDERLCGMLRQKKQLPIKELCEGGDITRKTAERHRKYLVAVGLIAYGTYPFLREYIGLDHDGEEATS</sequence>
<organism evidence="8 9">
    <name type="scientific">Cohnella soli</name>
    <dbReference type="NCBI Taxonomy" id="425005"/>
    <lineage>
        <taxon>Bacteria</taxon>
        <taxon>Bacillati</taxon>
        <taxon>Bacillota</taxon>
        <taxon>Bacilli</taxon>
        <taxon>Bacillales</taxon>
        <taxon>Paenibacillaceae</taxon>
        <taxon>Cohnella</taxon>
    </lineage>
</organism>
<evidence type="ECO:0000256" key="6">
    <source>
        <dbReference type="HAMAP-Rule" id="MF_02064"/>
    </source>
</evidence>
<evidence type="ECO:0000256" key="4">
    <source>
        <dbReference type="ARBA" id="ARBA00023125"/>
    </source>
</evidence>
<dbReference type="InterPro" id="IPR014244">
    <property type="entry name" value="RNA_pol_sigma-I"/>
</dbReference>
<evidence type="ECO:0000256" key="5">
    <source>
        <dbReference type="ARBA" id="ARBA00023163"/>
    </source>
</evidence>
<feature type="DNA-binding region" description="H-T-H motif" evidence="6">
    <location>
        <begin position="222"/>
        <end position="241"/>
    </location>
</feature>
<comment type="subcellular location">
    <subcellularLocation>
        <location evidence="6">Cytoplasm</location>
    </subcellularLocation>
</comment>
<gene>
    <name evidence="6 8" type="primary">sigI</name>
    <name evidence="8" type="ORF">ACFPOF_08115</name>
</gene>
<evidence type="ECO:0000256" key="2">
    <source>
        <dbReference type="ARBA" id="ARBA00023015"/>
    </source>
</evidence>
<dbReference type="HAMAP" id="MF_02064">
    <property type="entry name" value="Sigma70_SigI"/>
    <property type="match status" value="1"/>
</dbReference>
<keyword evidence="4 6" id="KW-0238">DNA-binding</keyword>
<keyword evidence="2 6" id="KW-0805">Transcription regulation</keyword>
<reference evidence="9" key="1">
    <citation type="journal article" date="2019" name="Int. J. Syst. Evol. Microbiol.">
        <title>The Global Catalogue of Microorganisms (GCM) 10K type strain sequencing project: providing services to taxonomists for standard genome sequencing and annotation.</title>
        <authorList>
            <consortium name="The Broad Institute Genomics Platform"/>
            <consortium name="The Broad Institute Genome Sequencing Center for Infectious Disease"/>
            <person name="Wu L."/>
            <person name="Ma J."/>
        </authorList>
    </citation>
    <scope>NUCLEOTIDE SEQUENCE [LARGE SCALE GENOMIC DNA]</scope>
    <source>
        <strain evidence="9">CGMCC 1.18575</strain>
    </source>
</reference>
<comment type="caution">
    <text evidence="8">The sequence shown here is derived from an EMBL/GenBank/DDBJ whole genome shotgun (WGS) entry which is preliminary data.</text>
</comment>
<evidence type="ECO:0000256" key="1">
    <source>
        <dbReference type="ARBA" id="ARBA00022490"/>
    </source>
</evidence>
<dbReference type="InterPro" id="IPR014284">
    <property type="entry name" value="RNA_pol_sigma-70_dom"/>
</dbReference>
<dbReference type="NCBIfam" id="TIGR02895">
    <property type="entry name" value="spore_sigI"/>
    <property type="match status" value="1"/>
</dbReference>
<keyword evidence="6" id="KW-0346">Stress response</keyword>
<keyword evidence="9" id="KW-1185">Reference proteome</keyword>
<comment type="subunit">
    <text evidence="6">Interacts with RsgI.</text>
</comment>
<evidence type="ECO:0000259" key="7">
    <source>
        <dbReference type="Pfam" id="PF04542"/>
    </source>
</evidence>
<dbReference type="EMBL" id="JBHSMI010000015">
    <property type="protein sequence ID" value="MFC5402703.1"/>
    <property type="molecule type" value="Genomic_DNA"/>
</dbReference>
<dbReference type="NCBIfam" id="TIGR02937">
    <property type="entry name" value="sigma70-ECF"/>
    <property type="match status" value="1"/>
</dbReference>
<keyword evidence="3 6" id="KW-0731">Sigma factor</keyword>
<feature type="domain" description="RNA polymerase sigma-70 region 2" evidence="7">
    <location>
        <begin position="49"/>
        <end position="120"/>
    </location>
</feature>
<comment type="activity regulation">
    <text evidence="6">Negatively regulated by the anti-sigma-I factor RsgI.</text>
</comment>
<dbReference type="InterPro" id="IPR013325">
    <property type="entry name" value="RNA_pol_sigma_r2"/>
</dbReference>
<keyword evidence="5 6" id="KW-0804">Transcription</keyword>
<protein>
    <recommendedName>
        <fullName evidence="6">RNA polymerase sigma factor SigI</fullName>
    </recommendedName>
</protein>
<evidence type="ECO:0000313" key="8">
    <source>
        <dbReference type="EMBL" id="MFC5402703.1"/>
    </source>
</evidence>
<dbReference type="PIRSF" id="PIRSF038953">
    <property type="entry name" value="SigI"/>
    <property type="match status" value="1"/>
</dbReference>
<dbReference type="Pfam" id="PF04542">
    <property type="entry name" value="Sigma70_r2"/>
    <property type="match status" value="1"/>
</dbReference>
<proteinExistence type="inferred from homology"/>
<accession>A0ABW0HNT2</accession>
<dbReference type="RefSeq" id="WP_378131404.1">
    <property type="nucleotide sequence ID" value="NZ_JBHSMI010000015.1"/>
</dbReference>
<dbReference type="Proteomes" id="UP001596113">
    <property type="component" value="Unassembled WGS sequence"/>
</dbReference>
<dbReference type="PANTHER" id="PTHR30385">
    <property type="entry name" value="SIGMA FACTOR F FLAGELLAR"/>
    <property type="match status" value="1"/>
</dbReference>
<comment type="function">
    <text evidence="6">Sigma factors are initiation factors that promote the attachment of RNA polymerase to specific initiation sites and are then released.</text>
</comment>
<comment type="similarity">
    <text evidence="6">Belongs to the sigma-70 factor family. SigI subfamily.</text>
</comment>
<dbReference type="InterPro" id="IPR007627">
    <property type="entry name" value="RNA_pol_sigma70_r2"/>
</dbReference>
<feature type="short sequence motif" description="Polymerase core binding" evidence="6">
    <location>
        <begin position="75"/>
        <end position="88"/>
    </location>
</feature>
<dbReference type="PANTHER" id="PTHR30385:SF6">
    <property type="entry name" value="RNA POLYMERASE SIGMA FACTOR SIGI"/>
    <property type="match status" value="1"/>
</dbReference>
<dbReference type="SUPFAM" id="SSF88946">
    <property type="entry name" value="Sigma2 domain of RNA polymerase sigma factors"/>
    <property type="match status" value="1"/>
</dbReference>
<evidence type="ECO:0000256" key="3">
    <source>
        <dbReference type="ARBA" id="ARBA00023082"/>
    </source>
</evidence>